<dbReference type="CDD" id="cd07813">
    <property type="entry name" value="COQ10p_like"/>
    <property type="match status" value="1"/>
</dbReference>
<evidence type="ECO:0000313" key="4">
    <source>
        <dbReference type="EMBL" id="WAJ69629.1"/>
    </source>
</evidence>
<dbReference type="SUPFAM" id="SSF55961">
    <property type="entry name" value="Bet v1-like"/>
    <property type="match status" value="1"/>
</dbReference>
<keyword evidence="2" id="KW-1277">Toxin-antitoxin system</keyword>
<evidence type="ECO:0000256" key="1">
    <source>
        <dbReference type="ARBA" id="ARBA00008918"/>
    </source>
</evidence>
<dbReference type="InterPro" id="IPR005031">
    <property type="entry name" value="COQ10_START"/>
</dbReference>
<gene>
    <name evidence="4" type="ORF">OLW01_10720</name>
</gene>
<dbReference type="Pfam" id="PF03364">
    <property type="entry name" value="Polyketide_cyc"/>
    <property type="match status" value="1"/>
</dbReference>
<evidence type="ECO:0000259" key="3">
    <source>
        <dbReference type="Pfam" id="PF03364"/>
    </source>
</evidence>
<dbReference type="Proteomes" id="UP001163726">
    <property type="component" value="Chromosome"/>
</dbReference>
<dbReference type="Gene3D" id="3.30.530.20">
    <property type="match status" value="1"/>
</dbReference>
<keyword evidence="5" id="KW-1185">Reference proteome</keyword>
<feature type="domain" description="Coenzyme Q-binding protein COQ10 START" evidence="3">
    <location>
        <begin position="12"/>
        <end position="135"/>
    </location>
</feature>
<sequence>MPKVHRHALVMFSAKQMYDLVNDVSSYPKFVPDCLDVKVMSQSETELKASVQIGKANIGKWFTTHNKMQVGRQVEINLVDGPFKRLTGLWQFIPLDEEACKVVLDLEFEFSSKLVEIAFGSIFNHMANNMVKAFTQRANVVYR</sequence>
<protein>
    <submittedName>
        <fullName evidence="4">Type II toxin-antitoxin system RatA family toxin</fullName>
    </submittedName>
</protein>
<dbReference type="InterPro" id="IPR044996">
    <property type="entry name" value="COQ10-like"/>
</dbReference>
<dbReference type="RefSeq" id="WP_268073913.1">
    <property type="nucleotide sequence ID" value="NZ_CP109965.1"/>
</dbReference>
<comment type="similarity">
    <text evidence="1">Belongs to the ribosome association toxin RatA family.</text>
</comment>
<evidence type="ECO:0000313" key="5">
    <source>
        <dbReference type="Proteomes" id="UP001163726"/>
    </source>
</evidence>
<name>A0ABY7AJD8_9ALTE</name>
<proteinExistence type="inferred from homology"/>
<evidence type="ECO:0000256" key="2">
    <source>
        <dbReference type="ARBA" id="ARBA00022649"/>
    </source>
</evidence>
<organism evidence="4 5">
    <name type="scientific">Catenovulum adriaticum</name>
    <dbReference type="NCBI Taxonomy" id="2984846"/>
    <lineage>
        <taxon>Bacteria</taxon>
        <taxon>Pseudomonadati</taxon>
        <taxon>Pseudomonadota</taxon>
        <taxon>Gammaproteobacteria</taxon>
        <taxon>Alteromonadales</taxon>
        <taxon>Alteromonadaceae</taxon>
        <taxon>Catenovulum</taxon>
    </lineage>
</organism>
<dbReference type="EMBL" id="CP109965">
    <property type="protein sequence ID" value="WAJ69629.1"/>
    <property type="molecule type" value="Genomic_DNA"/>
</dbReference>
<accession>A0ABY7AJD8</accession>
<dbReference type="PANTHER" id="PTHR12901:SF10">
    <property type="entry name" value="COENZYME Q-BINDING PROTEIN COQ10, MITOCHONDRIAL"/>
    <property type="match status" value="1"/>
</dbReference>
<dbReference type="InterPro" id="IPR023393">
    <property type="entry name" value="START-like_dom_sf"/>
</dbReference>
<reference evidence="4" key="1">
    <citation type="submission" date="2022-10" db="EMBL/GenBank/DDBJ databases">
        <title>Catenovulum adriacola sp. nov. isolated in the Harbour of Susak.</title>
        <authorList>
            <person name="Schoch T."/>
            <person name="Reich S.J."/>
            <person name="Stoeferle S."/>
            <person name="Flaiz M."/>
            <person name="Kazda M."/>
            <person name="Riedel C.U."/>
            <person name="Duerre P."/>
        </authorList>
    </citation>
    <scope>NUCLEOTIDE SEQUENCE</scope>
    <source>
        <strain evidence="4">TS8</strain>
    </source>
</reference>
<dbReference type="PANTHER" id="PTHR12901">
    <property type="entry name" value="SPERM PROTEIN HOMOLOG"/>
    <property type="match status" value="1"/>
</dbReference>